<dbReference type="EMBL" id="BGPR01019629">
    <property type="protein sequence ID" value="GBN82486.1"/>
    <property type="molecule type" value="Genomic_DNA"/>
</dbReference>
<evidence type="ECO:0000256" key="1">
    <source>
        <dbReference type="SAM" id="SignalP"/>
    </source>
</evidence>
<accession>A0A4Y2S4F8</accession>
<name>A0A4Y2S4F8_ARAVE</name>
<organism evidence="2 3">
    <name type="scientific">Araneus ventricosus</name>
    <name type="common">Orbweaver spider</name>
    <name type="synonym">Epeira ventricosa</name>
    <dbReference type="NCBI Taxonomy" id="182803"/>
    <lineage>
        <taxon>Eukaryota</taxon>
        <taxon>Metazoa</taxon>
        <taxon>Ecdysozoa</taxon>
        <taxon>Arthropoda</taxon>
        <taxon>Chelicerata</taxon>
        <taxon>Arachnida</taxon>
        <taxon>Araneae</taxon>
        <taxon>Araneomorphae</taxon>
        <taxon>Entelegynae</taxon>
        <taxon>Araneoidea</taxon>
        <taxon>Araneidae</taxon>
        <taxon>Araneus</taxon>
    </lineage>
</organism>
<proteinExistence type="predicted"/>
<dbReference type="Proteomes" id="UP000499080">
    <property type="component" value="Unassembled WGS sequence"/>
</dbReference>
<evidence type="ECO:0008006" key="4">
    <source>
        <dbReference type="Google" id="ProtNLM"/>
    </source>
</evidence>
<feature type="chain" id="PRO_5021448820" description="Secreted protein" evidence="1">
    <location>
        <begin position="23"/>
        <end position="115"/>
    </location>
</feature>
<dbReference type="AlphaFoldDB" id="A0A4Y2S4F8"/>
<reference evidence="2 3" key="1">
    <citation type="journal article" date="2019" name="Sci. Rep.">
        <title>Orb-weaving spider Araneus ventricosus genome elucidates the spidroin gene catalogue.</title>
        <authorList>
            <person name="Kono N."/>
            <person name="Nakamura H."/>
            <person name="Ohtoshi R."/>
            <person name="Moran D.A.P."/>
            <person name="Shinohara A."/>
            <person name="Yoshida Y."/>
            <person name="Fujiwara M."/>
            <person name="Mori M."/>
            <person name="Tomita M."/>
            <person name="Arakawa K."/>
        </authorList>
    </citation>
    <scope>NUCLEOTIDE SEQUENCE [LARGE SCALE GENOMIC DNA]</scope>
</reference>
<gene>
    <name evidence="2" type="ORF">AVEN_217358_1</name>
</gene>
<evidence type="ECO:0000313" key="2">
    <source>
        <dbReference type="EMBL" id="GBN82486.1"/>
    </source>
</evidence>
<feature type="signal peptide" evidence="1">
    <location>
        <begin position="1"/>
        <end position="22"/>
    </location>
</feature>
<evidence type="ECO:0000313" key="3">
    <source>
        <dbReference type="Proteomes" id="UP000499080"/>
    </source>
</evidence>
<sequence length="115" mass="12071">MPSWLFVRIVVVICFYVRGPHAGTLLRRPPQLCAALRVRTCVSTACCEVGGGSGVATGGQGGASTPQCTPEFGARTAPGRLGWFHAEKRASKVGADAPGARLKGTPWKQNISAFM</sequence>
<comment type="caution">
    <text evidence="2">The sequence shown here is derived from an EMBL/GenBank/DDBJ whole genome shotgun (WGS) entry which is preliminary data.</text>
</comment>
<keyword evidence="3" id="KW-1185">Reference proteome</keyword>
<keyword evidence="1" id="KW-0732">Signal</keyword>
<protein>
    <recommendedName>
        <fullName evidence="4">Secreted protein</fullName>
    </recommendedName>
</protein>